<name>A0A553QKE4_9TELE</name>
<feature type="region of interest" description="Disordered" evidence="1">
    <location>
        <begin position="67"/>
        <end position="88"/>
    </location>
</feature>
<accession>A0A553QKE4</accession>
<dbReference type="AlphaFoldDB" id="A0A553QKE4"/>
<evidence type="ECO:0000256" key="1">
    <source>
        <dbReference type="SAM" id="MobiDB-lite"/>
    </source>
</evidence>
<comment type="caution">
    <text evidence="2">The sequence shown here is derived from an EMBL/GenBank/DDBJ whole genome shotgun (WGS) entry which is preliminary data.</text>
</comment>
<feature type="non-terminal residue" evidence="2">
    <location>
        <position position="1"/>
    </location>
</feature>
<keyword evidence="3" id="KW-1185">Reference proteome</keyword>
<evidence type="ECO:0000313" key="3">
    <source>
        <dbReference type="Proteomes" id="UP000316079"/>
    </source>
</evidence>
<dbReference type="Proteomes" id="UP000316079">
    <property type="component" value="Unassembled WGS sequence"/>
</dbReference>
<feature type="compositionally biased region" description="Pro residues" evidence="1">
    <location>
        <begin position="78"/>
        <end position="88"/>
    </location>
</feature>
<proteinExistence type="predicted"/>
<dbReference type="EMBL" id="SRMA01025845">
    <property type="protein sequence ID" value="TRY90465.1"/>
    <property type="molecule type" value="Genomic_DNA"/>
</dbReference>
<protein>
    <submittedName>
        <fullName evidence="2">Uncharacterized protein</fullName>
    </submittedName>
</protein>
<gene>
    <name evidence="2" type="ORF">DNTS_015627</name>
</gene>
<reference evidence="2 3" key="1">
    <citation type="journal article" date="2019" name="Sci. Data">
        <title>Hybrid genome assembly and annotation of Danionella translucida.</title>
        <authorList>
            <person name="Kadobianskyi M."/>
            <person name="Schulze L."/>
            <person name="Schuelke M."/>
            <person name="Judkewitz B."/>
        </authorList>
    </citation>
    <scope>NUCLEOTIDE SEQUENCE [LARGE SCALE GENOMIC DNA]</scope>
    <source>
        <strain evidence="2 3">Bolton</strain>
    </source>
</reference>
<dbReference type="OrthoDB" id="5799427at2759"/>
<feature type="compositionally biased region" description="Low complexity" evidence="1">
    <location>
        <begin position="68"/>
        <end position="77"/>
    </location>
</feature>
<organism evidence="2 3">
    <name type="scientific">Danionella cerebrum</name>
    <dbReference type="NCBI Taxonomy" id="2873325"/>
    <lineage>
        <taxon>Eukaryota</taxon>
        <taxon>Metazoa</taxon>
        <taxon>Chordata</taxon>
        <taxon>Craniata</taxon>
        <taxon>Vertebrata</taxon>
        <taxon>Euteleostomi</taxon>
        <taxon>Actinopterygii</taxon>
        <taxon>Neopterygii</taxon>
        <taxon>Teleostei</taxon>
        <taxon>Ostariophysi</taxon>
        <taxon>Cypriniformes</taxon>
        <taxon>Danionidae</taxon>
        <taxon>Danioninae</taxon>
        <taxon>Danionella</taxon>
    </lineage>
</organism>
<sequence length="88" mass="9861">ASLIFISKDWFLPKYKQSKCIIRTLSAVLTALFLYLSPALSLASGRFFFVPTLIRPIRVHSCSNRPVLSSSHHLLPPSEEPPLTAPRL</sequence>
<evidence type="ECO:0000313" key="2">
    <source>
        <dbReference type="EMBL" id="TRY90465.1"/>
    </source>
</evidence>